<dbReference type="Pfam" id="PF10294">
    <property type="entry name" value="Methyltransf_16"/>
    <property type="match status" value="1"/>
</dbReference>
<dbReference type="InterPro" id="IPR038899">
    <property type="entry name" value="METTL22"/>
</dbReference>
<protein>
    <submittedName>
        <fullName evidence="2">Protein N-lysine methyltransferase METTL21A</fullName>
    </submittedName>
</protein>
<accession>A0A2R5GU17</accession>
<dbReference type="PANTHER" id="PTHR23108:SF3">
    <property type="entry name" value="METHYLTRANSFERASE FAMILY PROTEIN"/>
    <property type="match status" value="1"/>
</dbReference>
<evidence type="ECO:0000313" key="3">
    <source>
        <dbReference type="Proteomes" id="UP000241890"/>
    </source>
</evidence>
<dbReference type="InterPro" id="IPR029063">
    <property type="entry name" value="SAM-dependent_MTases_sf"/>
</dbReference>
<dbReference type="InterPro" id="IPR019410">
    <property type="entry name" value="Methyltransf_16"/>
</dbReference>
<gene>
    <name evidence="2" type="ORF">FCC1311_076082</name>
</gene>
<dbReference type="OrthoDB" id="1911461at2759"/>
<feature type="compositionally biased region" description="Acidic residues" evidence="1">
    <location>
        <begin position="158"/>
        <end position="176"/>
    </location>
</feature>
<name>A0A2R5GU17_9STRA</name>
<keyword evidence="2" id="KW-0808">Transferase</keyword>
<sequence>MASRRNLATAAGLVGFIGLCASVPMWYSNKLKQAQVNLQQQENALTGNQVIRGAYLNTGSRDAGVDPDWDFERRVWRGRRAQHPPKPDDFPFLASSSSSSAFYVREKTGRVQGGGVLGDPARNLEVVDAFVDASAVQRTGLLAGARKKDNEKEKEDEGNAEEEEQEQEEEQEEDDEVFFEPSLFLPRADDAELISFQFGSDVCVELFAHSAKATAYDMTGTIVWPVSQLLTWYIVGAAELLRGKHVVEIGAGCGLVGFAAAQLGPKSVCIADGEDIVCEMLQRTATHARETGAASASISVQKILWGDHGASLNMLSSAEVEGPVRVVLGTDVFHPSFGEPSEVFELVEALAARDPDDADVDGGKEDPSEVLFICGFVDRCNQSDVLAAAEANGFAMTSVPTSSFLPSTLSVSDLSQRVLQLLRFTKPMSKIKVHVNNA</sequence>
<dbReference type="AlphaFoldDB" id="A0A2R5GU17"/>
<dbReference type="GO" id="GO:0032259">
    <property type="term" value="P:methylation"/>
    <property type="evidence" value="ECO:0007669"/>
    <property type="project" value="UniProtKB-KW"/>
</dbReference>
<comment type="caution">
    <text evidence="2">The sequence shown here is derived from an EMBL/GenBank/DDBJ whole genome shotgun (WGS) entry which is preliminary data.</text>
</comment>
<proteinExistence type="predicted"/>
<dbReference type="GO" id="GO:0005634">
    <property type="term" value="C:nucleus"/>
    <property type="evidence" value="ECO:0007669"/>
    <property type="project" value="TreeGrafter"/>
</dbReference>
<keyword evidence="2" id="KW-0489">Methyltransferase</keyword>
<organism evidence="2 3">
    <name type="scientific">Hondaea fermentalgiana</name>
    <dbReference type="NCBI Taxonomy" id="2315210"/>
    <lineage>
        <taxon>Eukaryota</taxon>
        <taxon>Sar</taxon>
        <taxon>Stramenopiles</taxon>
        <taxon>Bigyra</taxon>
        <taxon>Labyrinthulomycetes</taxon>
        <taxon>Thraustochytrida</taxon>
        <taxon>Thraustochytriidae</taxon>
        <taxon>Hondaea</taxon>
    </lineage>
</organism>
<evidence type="ECO:0000256" key="1">
    <source>
        <dbReference type="SAM" id="MobiDB-lite"/>
    </source>
</evidence>
<reference evidence="2 3" key="1">
    <citation type="submission" date="2017-12" db="EMBL/GenBank/DDBJ databases">
        <title>Sequencing, de novo assembly and annotation of complete genome of a new Thraustochytrid species, strain FCC1311.</title>
        <authorList>
            <person name="Sedici K."/>
            <person name="Godart F."/>
            <person name="Aiese Cigliano R."/>
            <person name="Sanseverino W."/>
            <person name="Barakat M."/>
            <person name="Ortet P."/>
            <person name="Marechal E."/>
            <person name="Cagnac O."/>
            <person name="Amato A."/>
        </authorList>
    </citation>
    <scope>NUCLEOTIDE SEQUENCE [LARGE SCALE GENOMIC DNA]</scope>
</reference>
<feature type="compositionally biased region" description="Basic and acidic residues" evidence="1">
    <location>
        <begin position="146"/>
        <end position="157"/>
    </location>
</feature>
<dbReference type="PANTHER" id="PTHR23108">
    <property type="entry name" value="METHYLTRANSFERASE-RELATED"/>
    <property type="match status" value="1"/>
</dbReference>
<dbReference type="GO" id="GO:0008276">
    <property type="term" value="F:protein methyltransferase activity"/>
    <property type="evidence" value="ECO:0007669"/>
    <property type="project" value="InterPro"/>
</dbReference>
<dbReference type="InParanoid" id="A0A2R5GU17"/>
<feature type="region of interest" description="Disordered" evidence="1">
    <location>
        <begin position="142"/>
        <end position="176"/>
    </location>
</feature>
<keyword evidence="3" id="KW-1185">Reference proteome</keyword>
<dbReference type="SUPFAM" id="SSF53335">
    <property type="entry name" value="S-adenosyl-L-methionine-dependent methyltransferases"/>
    <property type="match status" value="2"/>
</dbReference>
<evidence type="ECO:0000313" key="2">
    <source>
        <dbReference type="EMBL" id="GBG31384.1"/>
    </source>
</evidence>
<dbReference type="Proteomes" id="UP000241890">
    <property type="component" value="Unassembled WGS sequence"/>
</dbReference>
<dbReference type="EMBL" id="BEYU01000096">
    <property type="protein sequence ID" value="GBG31384.1"/>
    <property type="molecule type" value="Genomic_DNA"/>
</dbReference>
<dbReference type="Gene3D" id="3.40.50.150">
    <property type="entry name" value="Vaccinia Virus protein VP39"/>
    <property type="match status" value="1"/>
</dbReference>